<dbReference type="RefSeq" id="WP_058352239.1">
    <property type="nucleotide sequence ID" value="NZ_CABMMD010000113.1"/>
</dbReference>
<name>A0A0V8QFZ8_9FIRM</name>
<sequence>MKSFRQLFSPSSLACLFLLLLLFIFPAEVLTGAKSGLKLWFQIVLPTLLPFLITTNLCMELHIPELFPSFFYPVFTGLLSGYPVGAKACADMLRTGRLSQVQAQFYLSFCNNASPMFVLNYLLLQSLSIKSSLWLPLLLFYGSTFFSGGLFYLFHCNALKSKKINPKGLINSLSTDAKANTSFFPALDTSIMTGFIIITKIGGYILLFSILASLISAFLPIAPVAKGVLIGFLEITTGIRYLTELSLPKSLLSTLTLALTTFGGFSSAAQTNSVISGSGLSIWTYLKYKALAAIICTGLCILVYFF</sequence>
<evidence type="ECO:0000256" key="1">
    <source>
        <dbReference type="SAM" id="Phobius"/>
    </source>
</evidence>
<feature type="transmembrane region" description="Helical" evidence="1">
    <location>
        <begin position="66"/>
        <end position="84"/>
    </location>
</feature>
<evidence type="ECO:0000313" key="3">
    <source>
        <dbReference type="Proteomes" id="UP000054874"/>
    </source>
</evidence>
<feature type="transmembrane region" description="Helical" evidence="1">
    <location>
        <begin position="227"/>
        <end position="243"/>
    </location>
</feature>
<organism evidence="2 3">
    <name type="scientific">Acetivibrio ethanolgignens</name>
    <dbReference type="NCBI Taxonomy" id="290052"/>
    <lineage>
        <taxon>Bacteria</taxon>
        <taxon>Bacillati</taxon>
        <taxon>Bacillota</taxon>
        <taxon>Clostridia</taxon>
        <taxon>Eubacteriales</taxon>
        <taxon>Oscillospiraceae</taxon>
        <taxon>Acetivibrio</taxon>
    </lineage>
</organism>
<comment type="caution">
    <text evidence="2">The sequence shown here is derived from an EMBL/GenBank/DDBJ whole genome shotgun (WGS) entry which is preliminary data.</text>
</comment>
<gene>
    <name evidence="2" type="ORF">ASU35_08460</name>
</gene>
<dbReference type="EMBL" id="LNAM01000113">
    <property type="protein sequence ID" value="KSV59531.1"/>
    <property type="molecule type" value="Genomic_DNA"/>
</dbReference>
<keyword evidence="3" id="KW-1185">Reference proteome</keyword>
<dbReference type="AlphaFoldDB" id="A0A0V8QFZ8"/>
<accession>A0A0V8QFZ8</accession>
<feature type="transmembrane region" description="Helical" evidence="1">
    <location>
        <begin position="39"/>
        <end position="59"/>
    </location>
</feature>
<dbReference type="OrthoDB" id="1645614at2"/>
<feature type="transmembrane region" description="Helical" evidence="1">
    <location>
        <begin position="250"/>
        <end position="268"/>
    </location>
</feature>
<protein>
    <recommendedName>
        <fullName evidence="4">Sporulation integral membrane protein YlbJ</fullName>
    </recommendedName>
</protein>
<proteinExistence type="predicted"/>
<reference evidence="2 3" key="1">
    <citation type="submission" date="2015-11" db="EMBL/GenBank/DDBJ databases">
        <title>Butyribacter intestini gen. nov., sp. nov., a butyric acid-producing bacterium of the family Lachnospiraceae isolated from the human faeces.</title>
        <authorList>
            <person name="Zou Y."/>
            <person name="Xue W."/>
            <person name="Luo G."/>
            <person name="Lv M."/>
        </authorList>
    </citation>
    <scope>NUCLEOTIDE SEQUENCE [LARGE SCALE GENOMIC DNA]</scope>
    <source>
        <strain evidence="2 3">ACET-33324</strain>
    </source>
</reference>
<keyword evidence="1" id="KW-1133">Transmembrane helix</keyword>
<feature type="transmembrane region" description="Helical" evidence="1">
    <location>
        <begin position="133"/>
        <end position="154"/>
    </location>
</feature>
<keyword evidence="1" id="KW-0812">Transmembrane</keyword>
<evidence type="ECO:0008006" key="4">
    <source>
        <dbReference type="Google" id="ProtNLM"/>
    </source>
</evidence>
<feature type="transmembrane region" description="Helical" evidence="1">
    <location>
        <begin position="288"/>
        <end position="305"/>
    </location>
</feature>
<keyword evidence="1" id="KW-0472">Membrane</keyword>
<dbReference type="Proteomes" id="UP000054874">
    <property type="component" value="Unassembled WGS sequence"/>
</dbReference>
<feature type="transmembrane region" description="Helical" evidence="1">
    <location>
        <begin position="201"/>
        <end position="221"/>
    </location>
</feature>
<evidence type="ECO:0000313" key="2">
    <source>
        <dbReference type="EMBL" id="KSV59531.1"/>
    </source>
</evidence>
<dbReference type="STRING" id="290052.ASU35_08460"/>